<evidence type="ECO:0000313" key="1">
    <source>
        <dbReference type="EMBL" id="AWX92362.1"/>
    </source>
</evidence>
<reference evidence="1 2" key="1">
    <citation type="submission" date="2018-06" db="EMBL/GenBank/DDBJ databases">
        <title>Complete genome sequence of Paracoccus mutanolyticus strain RSP-02 isolated from cellulosic waste.</title>
        <authorList>
            <person name="Amrutha R.N."/>
            <person name="Shrivastav A."/>
            <person name="Buddana S.K."/>
            <person name="Deshpande U."/>
            <person name="Prakasham R.S."/>
        </authorList>
    </citation>
    <scope>NUCLEOTIDE SEQUENCE [LARGE SCALE GENOMIC DNA]</scope>
    <source>
        <strain evidence="1 2">RSP-02</strain>
    </source>
</reference>
<gene>
    <name evidence="1" type="ORF">DPM13_01435</name>
</gene>
<sequence length="96" mass="10915">MRRGFGIDRRVHVLLDREGWGINVKKVSRSHQSDWACAQAMTPEGCEMPGRAFRQDRSALARGKRCLRVLGQSGKPRGGQALDFPASRQLQHLRFR</sequence>
<evidence type="ECO:0008006" key="3">
    <source>
        <dbReference type="Google" id="ProtNLM"/>
    </source>
</evidence>
<proteinExistence type="predicted"/>
<keyword evidence="2" id="KW-1185">Reference proteome</keyword>
<dbReference type="EMBL" id="CP030239">
    <property type="protein sequence ID" value="AWX92362.1"/>
    <property type="molecule type" value="Genomic_DNA"/>
</dbReference>
<accession>A0ABN5M6W2</accession>
<evidence type="ECO:0000313" key="2">
    <source>
        <dbReference type="Proteomes" id="UP000249922"/>
    </source>
</evidence>
<protein>
    <recommendedName>
        <fullName evidence="3">Transposase IS4-like domain-containing protein</fullName>
    </recommendedName>
</protein>
<dbReference type="Proteomes" id="UP000249922">
    <property type="component" value="Chromosome"/>
</dbReference>
<name>A0ABN5M6W2_9RHOB</name>
<organism evidence="1 2">
    <name type="scientific">Paracoccus mutanolyticus</name>
    <dbReference type="NCBI Taxonomy" id="1499308"/>
    <lineage>
        <taxon>Bacteria</taxon>
        <taxon>Pseudomonadati</taxon>
        <taxon>Pseudomonadota</taxon>
        <taxon>Alphaproteobacteria</taxon>
        <taxon>Rhodobacterales</taxon>
        <taxon>Paracoccaceae</taxon>
        <taxon>Paracoccus</taxon>
    </lineage>
</organism>